<keyword evidence="2" id="KW-1185">Reference proteome</keyword>
<dbReference type="RefSeq" id="WP_380432065.1">
    <property type="nucleotide sequence ID" value="NZ_JBHSAC010000060.1"/>
</dbReference>
<protein>
    <recommendedName>
        <fullName evidence="3">Phage protein</fullName>
    </recommendedName>
</protein>
<dbReference type="Proteomes" id="UP001595901">
    <property type="component" value="Unassembled WGS sequence"/>
</dbReference>
<sequence>MTIAELKNILLSWQVPEDLYSIMLGGLPNEKLCLVKESEKHWEVYYSERGRKSGLKVFESEDKACDYFLRKLSRYRQDS</sequence>
<comment type="caution">
    <text evidence="1">The sequence shown here is derived from an EMBL/GenBank/DDBJ whole genome shotgun (WGS) entry which is preliminary data.</text>
</comment>
<organism evidence="1 2">
    <name type="scientific">Streptococcus dentapri</name>
    <dbReference type="NCBI Taxonomy" id="573564"/>
    <lineage>
        <taxon>Bacteria</taxon>
        <taxon>Bacillati</taxon>
        <taxon>Bacillota</taxon>
        <taxon>Bacilli</taxon>
        <taxon>Lactobacillales</taxon>
        <taxon>Streptococcaceae</taxon>
        <taxon>Streptococcus</taxon>
    </lineage>
</organism>
<accession>A0ABV8D213</accession>
<reference evidence="2" key="1">
    <citation type="journal article" date="2019" name="Int. J. Syst. Evol. Microbiol.">
        <title>The Global Catalogue of Microorganisms (GCM) 10K type strain sequencing project: providing services to taxonomists for standard genome sequencing and annotation.</title>
        <authorList>
            <consortium name="The Broad Institute Genomics Platform"/>
            <consortium name="The Broad Institute Genome Sequencing Center for Infectious Disease"/>
            <person name="Wu L."/>
            <person name="Ma J."/>
        </authorList>
    </citation>
    <scope>NUCLEOTIDE SEQUENCE [LARGE SCALE GENOMIC DNA]</scope>
    <source>
        <strain evidence="2">CCUG 58728</strain>
    </source>
</reference>
<evidence type="ECO:0000313" key="2">
    <source>
        <dbReference type="Proteomes" id="UP001595901"/>
    </source>
</evidence>
<name>A0ABV8D213_9STRE</name>
<evidence type="ECO:0008006" key="3">
    <source>
        <dbReference type="Google" id="ProtNLM"/>
    </source>
</evidence>
<gene>
    <name evidence="1" type="ORF">ACFOSE_07320</name>
</gene>
<evidence type="ECO:0000313" key="1">
    <source>
        <dbReference type="EMBL" id="MFC3932568.1"/>
    </source>
</evidence>
<dbReference type="EMBL" id="JBHSAC010000060">
    <property type="protein sequence ID" value="MFC3932568.1"/>
    <property type="molecule type" value="Genomic_DNA"/>
</dbReference>
<proteinExistence type="predicted"/>